<dbReference type="AlphaFoldDB" id="A0A5N6GRF7"/>
<dbReference type="EMBL" id="ML734620">
    <property type="protein sequence ID" value="KAB8244941.1"/>
    <property type="molecule type" value="Genomic_DNA"/>
</dbReference>
<accession>A0A5N6GRF7</accession>
<protein>
    <submittedName>
        <fullName evidence="1">Uncharacterized protein</fullName>
    </submittedName>
</protein>
<sequence>MGQRTHLDVTPRWTAGTPLHSLMTETRSDCLEQFSTYPLLVAMPGMLMEREASQYNISIYYYYYISVTRGLLKAIISKPGDVKKYHDDGATGKWFRFLVTAASREDAKTFFRGVEKYAKLKDANIVSVKAINLAWWTYDISGGDGWNIMRLVQNIDQMNASAYGDIDELHNSRGKILISILNDADGGSRSWPILPTQDVSLSDYQHG</sequence>
<organism evidence="1">
    <name type="scientific">Aspergillus flavus</name>
    <dbReference type="NCBI Taxonomy" id="5059"/>
    <lineage>
        <taxon>Eukaryota</taxon>
        <taxon>Fungi</taxon>
        <taxon>Dikarya</taxon>
        <taxon>Ascomycota</taxon>
        <taxon>Pezizomycotina</taxon>
        <taxon>Eurotiomycetes</taxon>
        <taxon>Eurotiomycetidae</taxon>
        <taxon>Eurotiales</taxon>
        <taxon>Aspergillaceae</taxon>
        <taxon>Aspergillus</taxon>
        <taxon>Aspergillus subgen. Circumdati</taxon>
    </lineage>
</organism>
<reference evidence="1" key="1">
    <citation type="submission" date="2019-04" db="EMBL/GenBank/DDBJ databases">
        <title>Friends and foes A comparative genomics study of 23 Aspergillus species from section Flavi.</title>
        <authorList>
            <consortium name="DOE Joint Genome Institute"/>
            <person name="Kjaerbolling I."/>
            <person name="Vesth T."/>
            <person name="Frisvad J.C."/>
            <person name="Nybo J.L."/>
            <person name="Theobald S."/>
            <person name="Kildgaard S."/>
            <person name="Isbrandt T."/>
            <person name="Kuo A."/>
            <person name="Sato A."/>
            <person name="Lyhne E.K."/>
            <person name="Kogle M.E."/>
            <person name="Wiebenga A."/>
            <person name="Kun R.S."/>
            <person name="Lubbers R.J."/>
            <person name="Makela M.R."/>
            <person name="Barry K."/>
            <person name="Chovatia M."/>
            <person name="Clum A."/>
            <person name="Daum C."/>
            <person name="Haridas S."/>
            <person name="He G."/>
            <person name="LaButti K."/>
            <person name="Lipzen A."/>
            <person name="Mondo S."/>
            <person name="Riley R."/>
            <person name="Salamov A."/>
            <person name="Simmons B.A."/>
            <person name="Magnuson J.K."/>
            <person name="Henrissat B."/>
            <person name="Mortensen U.H."/>
            <person name="Larsen T.O."/>
            <person name="Devries R.P."/>
            <person name="Grigoriev I.V."/>
            <person name="Machida M."/>
            <person name="Baker S.E."/>
            <person name="Andersen M.R."/>
        </authorList>
    </citation>
    <scope>NUCLEOTIDE SEQUENCE [LARGE SCALE GENOMIC DNA]</scope>
    <source>
        <strain evidence="1">CBS 121.62</strain>
    </source>
</reference>
<dbReference type="VEuPathDB" id="FungiDB:AFLA_003117"/>
<name>A0A5N6GRF7_ASPFL</name>
<gene>
    <name evidence="1" type="ORF">BDV35DRAFT_381929</name>
</gene>
<dbReference type="VEuPathDB" id="FungiDB:F9C07_2249030"/>
<proteinExistence type="predicted"/>
<evidence type="ECO:0000313" key="1">
    <source>
        <dbReference type="EMBL" id="KAB8244941.1"/>
    </source>
</evidence>
<dbReference type="Proteomes" id="UP000325434">
    <property type="component" value="Unassembled WGS sequence"/>
</dbReference>